<dbReference type="PANTHER" id="PTHR34861">
    <property type="match status" value="1"/>
</dbReference>
<dbReference type="InterPro" id="IPR007325">
    <property type="entry name" value="KFase/CYL"/>
</dbReference>
<organism evidence="1 2">
    <name type="scientific">Actinokineospora xionganensis</name>
    <dbReference type="NCBI Taxonomy" id="2684470"/>
    <lineage>
        <taxon>Bacteria</taxon>
        <taxon>Bacillati</taxon>
        <taxon>Actinomycetota</taxon>
        <taxon>Actinomycetes</taxon>
        <taxon>Pseudonocardiales</taxon>
        <taxon>Pseudonocardiaceae</taxon>
        <taxon>Actinokineospora</taxon>
    </lineage>
</organism>
<dbReference type="Proteomes" id="UP000734823">
    <property type="component" value="Unassembled WGS sequence"/>
</dbReference>
<dbReference type="PANTHER" id="PTHR34861:SF10">
    <property type="entry name" value="CYCLASE"/>
    <property type="match status" value="1"/>
</dbReference>
<dbReference type="PROSITE" id="PS51318">
    <property type="entry name" value="TAT"/>
    <property type="match status" value="1"/>
</dbReference>
<name>A0ABR7L5P6_9PSEU</name>
<dbReference type="Gene3D" id="3.50.30.50">
    <property type="entry name" value="Putative cyclase"/>
    <property type="match status" value="1"/>
</dbReference>
<dbReference type="InterPro" id="IPR006311">
    <property type="entry name" value="TAT_signal"/>
</dbReference>
<dbReference type="EMBL" id="JABVED010000006">
    <property type="protein sequence ID" value="MBC6448003.1"/>
    <property type="molecule type" value="Genomic_DNA"/>
</dbReference>
<dbReference type="SUPFAM" id="SSF102198">
    <property type="entry name" value="Putative cyclase"/>
    <property type="match status" value="1"/>
</dbReference>
<protein>
    <submittedName>
        <fullName evidence="1">Cyclase family protein</fullName>
    </submittedName>
</protein>
<sequence length="414" mass="44468">MHPELLRNYLTRRSALGLAGKAGAVGAVAASIGLTAAGQAQAAGVLDDVPFDYSDLAAWFPGPYGPADQRGTLNEVTAAKTADALRLVSGSRSVRTYNLGELMWNGFPGFTTTPPRVYEQRLTIGGYTSPGFEAAGGIVQFREPLGANRLSLHEERFAAVLSPGYTEPYSTTYQLGTQLDGLNHIGYGEYFYNGHRGPDIDELWGTSKLGSEHIGPIATRGVLLDILGLKLAQGDSAAIGRPAANGQPVLASNYRITVADIDNAMAFGGIRRLEPGDAILFRTGWNHLLHRVDRTPDPADITRWSAAEGLPGIYLREARYLAQFRPALIGSDTWALEVLGNPVNNDGTAFPVHQDLLLRFGIRVGESIVLDGPARDRLYEFVYLVTPQFAEGATCGNTPPAALGSPRLDILPRL</sequence>
<dbReference type="Pfam" id="PF04199">
    <property type="entry name" value="Cyclase"/>
    <property type="match status" value="1"/>
</dbReference>
<gene>
    <name evidence="1" type="ORF">GPZ80_12575</name>
</gene>
<dbReference type="InterPro" id="IPR037175">
    <property type="entry name" value="KFase_sf"/>
</dbReference>
<proteinExistence type="predicted"/>
<comment type="caution">
    <text evidence="1">The sequence shown here is derived from an EMBL/GenBank/DDBJ whole genome shotgun (WGS) entry which is preliminary data.</text>
</comment>
<evidence type="ECO:0000313" key="1">
    <source>
        <dbReference type="EMBL" id="MBC6448003.1"/>
    </source>
</evidence>
<accession>A0ABR7L5P6</accession>
<keyword evidence="2" id="KW-1185">Reference proteome</keyword>
<reference evidence="1 2" key="1">
    <citation type="submission" date="2020-06" db="EMBL/GenBank/DDBJ databases">
        <title>Actinokineospora xiongansis sp. nov., isolated from soil of Baiyangdian.</title>
        <authorList>
            <person name="Zhang X."/>
        </authorList>
    </citation>
    <scope>NUCLEOTIDE SEQUENCE [LARGE SCALE GENOMIC DNA]</scope>
    <source>
        <strain evidence="1 2">HBU206404</strain>
    </source>
</reference>
<evidence type="ECO:0000313" key="2">
    <source>
        <dbReference type="Proteomes" id="UP000734823"/>
    </source>
</evidence>